<evidence type="ECO:0000256" key="1">
    <source>
        <dbReference type="ARBA" id="ARBA00022801"/>
    </source>
</evidence>
<evidence type="ECO:0000313" key="6">
    <source>
        <dbReference type="Proteomes" id="UP000199421"/>
    </source>
</evidence>
<feature type="binding site" evidence="4">
    <location>
        <position position="249"/>
    </location>
    <ligand>
        <name>substrate</name>
    </ligand>
</feature>
<dbReference type="OrthoDB" id="428577at2"/>
<dbReference type="InterPro" id="IPR010905">
    <property type="entry name" value="Glyco_hydro_88"/>
</dbReference>
<proteinExistence type="inferred from homology"/>
<dbReference type="SUPFAM" id="SSF48208">
    <property type="entry name" value="Six-hairpin glycosidases"/>
    <property type="match status" value="1"/>
</dbReference>
<feature type="binding site" evidence="4">
    <location>
        <position position="177"/>
    </location>
    <ligand>
        <name>substrate</name>
    </ligand>
</feature>
<sequence>MKLIHAILFLLLIVGCQQEQPASDPDDGLHFAVKQTQHMLDTLGVLQKDRLPKSVDKSGRMTQSDIYDWTSGFFPGSLWYLYEFSKNDTLKQQAIHWTELLKPIQFFSGHHDVGFMINCSYGNAFRITGDTAYRSVMVQTAKSLMKRYNPKVGAILSWDADKGWQKEKGWKYPVIIDNMMNLELLFKASQYTGDSTFYKAAVSHADKTMQHHFRPDYSSYHVVDYDPESGAALHHQTAQGDADSSAWARGQAWGLYAYTFCYRETGLKRYLEQAEHIANFILQHPRLPADKVPYWDFDAPGIPDTYRDASAAAIIASALIDLAKETKGDASATYRQTAETIVKNLSNSPYRAALGTNQGFILKHSVGSLPHQNEIDVPLAYADYYYIEALMKLRK</sequence>
<dbReference type="EMBL" id="FOAF01000002">
    <property type="protein sequence ID" value="SEL54753.1"/>
    <property type="molecule type" value="Genomic_DNA"/>
</dbReference>
<feature type="active site" description="Nucleophile" evidence="3">
    <location>
        <position position="112"/>
    </location>
</feature>
<dbReference type="RefSeq" id="WP_093325404.1">
    <property type="nucleotide sequence ID" value="NZ_FOAF01000002.1"/>
</dbReference>
<dbReference type="GO" id="GO:0052757">
    <property type="term" value="F:chondroitin hydrolase activity"/>
    <property type="evidence" value="ECO:0007669"/>
    <property type="project" value="TreeGrafter"/>
</dbReference>
<dbReference type="Pfam" id="PF07470">
    <property type="entry name" value="Glyco_hydro_88"/>
    <property type="match status" value="1"/>
</dbReference>
<dbReference type="Gene3D" id="1.50.10.10">
    <property type="match status" value="1"/>
</dbReference>
<reference evidence="6" key="1">
    <citation type="submission" date="2016-10" db="EMBL/GenBank/DDBJ databases">
        <authorList>
            <person name="Varghese N."/>
            <person name="Submissions S."/>
        </authorList>
    </citation>
    <scope>NUCLEOTIDE SEQUENCE [LARGE SCALE GENOMIC DNA]</scope>
    <source>
        <strain evidence="6">DSM 18733</strain>
    </source>
</reference>
<feature type="binding site" evidence="4">
    <location>
        <position position="368"/>
    </location>
    <ligand>
        <name>substrate</name>
    </ligand>
</feature>
<dbReference type="GO" id="GO:0000272">
    <property type="term" value="P:polysaccharide catabolic process"/>
    <property type="evidence" value="ECO:0007669"/>
    <property type="project" value="TreeGrafter"/>
</dbReference>
<dbReference type="InterPro" id="IPR052369">
    <property type="entry name" value="UG_Glycosaminoglycan_Hydrolase"/>
</dbReference>
<dbReference type="PROSITE" id="PS51257">
    <property type="entry name" value="PROKAR_LIPOPROTEIN"/>
    <property type="match status" value="1"/>
</dbReference>
<gene>
    <name evidence="5" type="ORF">SAMN05661044_02824</name>
</gene>
<keyword evidence="6" id="KW-1185">Reference proteome</keyword>
<comment type="similarity">
    <text evidence="2">Belongs to the glycosyl hydrolase 88 family.</text>
</comment>
<evidence type="ECO:0000313" key="5">
    <source>
        <dbReference type="EMBL" id="SEL54753.1"/>
    </source>
</evidence>
<dbReference type="InterPro" id="IPR008928">
    <property type="entry name" value="6-hairpin_glycosidase_sf"/>
</dbReference>
<feature type="binding site" evidence="4">
    <location>
        <position position="253"/>
    </location>
    <ligand>
        <name>substrate</name>
    </ligand>
</feature>
<evidence type="ECO:0000256" key="4">
    <source>
        <dbReference type="PIRSR" id="PIRSR610905-2"/>
    </source>
</evidence>
<protein>
    <submittedName>
        <fullName evidence="5">Glycosyl Hydrolase Family 88</fullName>
    </submittedName>
</protein>
<dbReference type="InterPro" id="IPR012341">
    <property type="entry name" value="6hp_glycosidase-like_sf"/>
</dbReference>
<evidence type="ECO:0000256" key="2">
    <source>
        <dbReference type="ARBA" id="ARBA00038358"/>
    </source>
</evidence>
<feature type="binding site" evidence="4">
    <location>
        <position position="237"/>
    </location>
    <ligand>
        <name>substrate</name>
    </ligand>
</feature>
<dbReference type="STRING" id="407022.SAMN05661044_02824"/>
<organism evidence="5 6">
    <name type="scientific">Olivibacter domesticus</name>
    <name type="common">Pseudosphingobacterium domesticum</name>
    <dbReference type="NCBI Taxonomy" id="407022"/>
    <lineage>
        <taxon>Bacteria</taxon>
        <taxon>Pseudomonadati</taxon>
        <taxon>Bacteroidota</taxon>
        <taxon>Sphingobacteriia</taxon>
        <taxon>Sphingobacteriales</taxon>
        <taxon>Sphingobacteriaceae</taxon>
        <taxon>Olivibacter</taxon>
    </lineage>
</organism>
<feature type="binding site" evidence="4">
    <location>
        <position position="112"/>
    </location>
    <ligand>
        <name>substrate</name>
    </ligand>
</feature>
<dbReference type="Proteomes" id="UP000199421">
    <property type="component" value="Unassembled WGS sequence"/>
</dbReference>
<keyword evidence="1 5" id="KW-0378">Hydrolase</keyword>
<feature type="active site" description="Proton donor" evidence="3">
    <location>
        <position position="177"/>
    </location>
</feature>
<dbReference type="PANTHER" id="PTHR36845">
    <property type="entry name" value="HYDROLASE, PUTATIVE (AFU_ORTHOLOGUE AFUA_7G05090)-RELATED"/>
    <property type="match status" value="1"/>
</dbReference>
<accession>A0A1H7R3J9</accession>
<evidence type="ECO:0000256" key="3">
    <source>
        <dbReference type="PIRSR" id="PIRSR610905-1"/>
    </source>
</evidence>
<name>A0A1H7R3J9_OLID1</name>
<dbReference type="PANTHER" id="PTHR36845:SF1">
    <property type="entry name" value="HYDROLASE, PUTATIVE (AFU_ORTHOLOGUE AFUA_7G05090)-RELATED"/>
    <property type="match status" value="1"/>
</dbReference>
<dbReference type="AlphaFoldDB" id="A0A1H7R3J9"/>